<name>A0ABR7CXJ0_9BACT</name>
<feature type="domain" description="Pseudouridine synthase I TruA alpha/beta" evidence="6">
    <location>
        <begin position="150"/>
        <end position="244"/>
    </location>
</feature>
<feature type="active site" description="Nucleophile" evidence="4">
    <location>
        <position position="52"/>
    </location>
</feature>
<dbReference type="InterPro" id="IPR001406">
    <property type="entry name" value="PsdUridine_synth_TruA"/>
</dbReference>
<proteinExistence type="inferred from homology"/>
<keyword evidence="2 4" id="KW-0819">tRNA processing</keyword>
<dbReference type="InterPro" id="IPR020094">
    <property type="entry name" value="TruA/RsuA/RluB/E/F_N"/>
</dbReference>
<keyword evidence="8" id="KW-1185">Reference proteome</keyword>
<dbReference type="EMBL" id="JACOOH010000002">
    <property type="protein sequence ID" value="MBC5620396.1"/>
    <property type="molecule type" value="Genomic_DNA"/>
</dbReference>
<sequence>MHRYFIELAYNGSGYNGWQIQPNAPSVQEEINKALSLLLKQDINVTGAGRTDTGVHASFFVAHFDSVTPVADTKALTDKLNRFLGKHISIKEIYPVLPDAHARFSALSRTYKYYINKTKNPFTYPFAYTPHPLPDIRLMNQACELLTRYEDFTSFSKLHTDVKTNICRIMQAGWEETDEQLVFTIKADRFLRNMVRAIVGTLLDIGQKRIDLKQFQQIIESKNRCNAGTSVPGNALFLCDIEYPPCKTQLTPEA</sequence>
<accession>A0ABR7CXJ0</accession>
<dbReference type="HAMAP" id="MF_00171">
    <property type="entry name" value="TruA"/>
    <property type="match status" value="1"/>
</dbReference>
<comment type="caution">
    <text evidence="4">Lacks conserved residue(s) required for the propagation of feature annotation.</text>
</comment>
<evidence type="ECO:0000313" key="8">
    <source>
        <dbReference type="Proteomes" id="UP000646484"/>
    </source>
</evidence>
<dbReference type="RefSeq" id="WP_186975185.1">
    <property type="nucleotide sequence ID" value="NZ_JACOOH010000002.1"/>
</dbReference>
<protein>
    <recommendedName>
        <fullName evidence="4">tRNA pseudouridine synthase A</fullName>
        <ecNumber evidence="4">5.4.99.12</ecNumber>
    </recommendedName>
    <alternativeName>
        <fullName evidence="4">tRNA pseudouridine(38-40) synthase</fullName>
    </alternativeName>
    <alternativeName>
        <fullName evidence="4">tRNA pseudouridylate synthase I</fullName>
    </alternativeName>
    <alternativeName>
        <fullName evidence="4">tRNA-uridine isomerase I</fullName>
    </alternativeName>
</protein>
<comment type="function">
    <text evidence="4">Formation of pseudouridine at positions 38, 39 and 40 in the anticodon stem and loop of transfer RNAs.</text>
</comment>
<dbReference type="Proteomes" id="UP000646484">
    <property type="component" value="Unassembled WGS sequence"/>
</dbReference>
<dbReference type="NCBIfam" id="TIGR00071">
    <property type="entry name" value="hisT_truA"/>
    <property type="match status" value="1"/>
</dbReference>
<comment type="similarity">
    <text evidence="1 4 5">Belongs to the tRNA pseudouridine synthase TruA family.</text>
</comment>
<dbReference type="InterPro" id="IPR020095">
    <property type="entry name" value="PsdUridine_synth_TruA_C"/>
</dbReference>
<organism evidence="7 8">
    <name type="scientific">Butyricimonas hominis</name>
    <dbReference type="NCBI Taxonomy" id="2763032"/>
    <lineage>
        <taxon>Bacteria</taxon>
        <taxon>Pseudomonadati</taxon>
        <taxon>Bacteroidota</taxon>
        <taxon>Bacteroidia</taxon>
        <taxon>Bacteroidales</taxon>
        <taxon>Odoribacteraceae</taxon>
        <taxon>Butyricimonas</taxon>
    </lineage>
</organism>
<dbReference type="InterPro" id="IPR020097">
    <property type="entry name" value="PsdUridine_synth_TruA_a/b_dom"/>
</dbReference>
<dbReference type="InterPro" id="IPR020103">
    <property type="entry name" value="PsdUridine_synth_cat_dom_sf"/>
</dbReference>
<evidence type="ECO:0000259" key="6">
    <source>
        <dbReference type="Pfam" id="PF01416"/>
    </source>
</evidence>
<dbReference type="PIRSF" id="PIRSF001430">
    <property type="entry name" value="tRNA_psdUrid_synth"/>
    <property type="match status" value="1"/>
</dbReference>
<evidence type="ECO:0000256" key="2">
    <source>
        <dbReference type="ARBA" id="ARBA00022694"/>
    </source>
</evidence>
<evidence type="ECO:0000313" key="7">
    <source>
        <dbReference type="EMBL" id="MBC5620396.1"/>
    </source>
</evidence>
<evidence type="ECO:0000256" key="3">
    <source>
        <dbReference type="ARBA" id="ARBA00023235"/>
    </source>
</evidence>
<evidence type="ECO:0000256" key="1">
    <source>
        <dbReference type="ARBA" id="ARBA00009375"/>
    </source>
</evidence>
<comment type="caution">
    <text evidence="7">The sequence shown here is derived from an EMBL/GenBank/DDBJ whole genome shotgun (WGS) entry which is preliminary data.</text>
</comment>
<evidence type="ECO:0000256" key="4">
    <source>
        <dbReference type="HAMAP-Rule" id="MF_00171"/>
    </source>
</evidence>
<feature type="binding site" evidence="4">
    <location>
        <position position="111"/>
    </location>
    <ligand>
        <name>substrate</name>
    </ligand>
</feature>
<gene>
    <name evidence="4 7" type="primary">truA</name>
    <name evidence="7" type="ORF">H8S64_04735</name>
</gene>
<dbReference type="EC" id="5.4.99.12" evidence="4"/>
<dbReference type="PANTHER" id="PTHR11142:SF0">
    <property type="entry name" value="TRNA PSEUDOURIDINE SYNTHASE-LIKE 1"/>
    <property type="match status" value="1"/>
</dbReference>
<dbReference type="Gene3D" id="3.30.70.660">
    <property type="entry name" value="Pseudouridine synthase I, catalytic domain, C-terminal subdomain"/>
    <property type="match status" value="1"/>
</dbReference>
<comment type="catalytic activity">
    <reaction evidence="4 5">
        <text>uridine(38/39/40) in tRNA = pseudouridine(38/39/40) in tRNA</text>
        <dbReference type="Rhea" id="RHEA:22376"/>
        <dbReference type="Rhea" id="RHEA-COMP:10085"/>
        <dbReference type="Rhea" id="RHEA-COMP:10087"/>
        <dbReference type="ChEBI" id="CHEBI:65314"/>
        <dbReference type="ChEBI" id="CHEBI:65315"/>
        <dbReference type="EC" id="5.4.99.12"/>
    </reaction>
</comment>
<dbReference type="SUPFAM" id="SSF55120">
    <property type="entry name" value="Pseudouridine synthase"/>
    <property type="match status" value="1"/>
</dbReference>
<dbReference type="CDD" id="cd02570">
    <property type="entry name" value="PseudoU_synth_EcTruA"/>
    <property type="match status" value="1"/>
</dbReference>
<keyword evidence="3 4" id="KW-0413">Isomerase</keyword>
<evidence type="ECO:0000256" key="5">
    <source>
        <dbReference type="RuleBase" id="RU003792"/>
    </source>
</evidence>
<dbReference type="GO" id="GO:0160147">
    <property type="term" value="F:tRNA pseudouridine(38-40) synthase activity"/>
    <property type="evidence" value="ECO:0007669"/>
    <property type="project" value="UniProtKB-EC"/>
</dbReference>
<dbReference type="Pfam" id="PF01416">
    <property type="entry name" value="PseudoU_synth_1"/>
    <property type="match status" value="1"/>
</dbReference>
<dbReference type="Gene3D" id="3.30.70.580">
    <property type="entry name" value="Pseudouridine synthase I, catalytic domain, N-terminal subdomain"/>
    <property type="match status" value="1"/>
</dbReference>
<dbReference type="PANTHER" id="PTHR11142">
    <property type="entry name" value="PSEUDOURIDYLATE SYNTHASE"/>
    <property type="match status" value="1"/>
</dbReference>
<comment type="subunit">
    <text evidence="4">Homodimer.</text>
</comment>
<reference evidence="7 8" key="1">
    <citation type="submission" date="2020-08" db="EMBL/GenBank/DDBJ databases">
        <title>Genome public.</title>
        <authorList>
            <person name="Liu C."/>
            <person name="Sun Q."/>
        </authorList>
    </citation>
    <scope>NUCLEOTIDE SEQUENCE [LARGE SCALE GENOMIC DNA]</scope>
    <source>
        <strain evidence="7 8">NSJ-56</strain>
    </source>
</reference>